<dbReference type="InterPro" id="IPR042099">
    <property type="entry name" value="ANL_N_sf"/>
</dbReference>
<dbReference type="Pfam" id="PF00501">
    <property type="entry name" value="AMP-binding"/>
    <property type="match status" value="1"/>
</dbReference>
<dbReference type="EMBL" id="JAASQI010000006">
    <property type="protein sequence ID" value="NIJ58781.1"/>
    <property type="molecule type" value="Genomic_DNA"/>
</dbReference>
<evidence type="ECO:0000259" key="2">
    <source>
        <dbReference type="Pfam" id="PF13193"/>
    </source>
</evidence>
<dbReference type="InterPro" id="IPR025110">
    <property type="entry name" value="AMP-bd_C"/>
</dbReference>
<dbReference type="Gene3D" id="3.30.300.30">
    <property type="match status" value="1"/>
</dbReference>
<name>A0ABX0V0Q1_9HYPH</name>
<accession>A0ABX0V0Q1</accession>
<dbReference type="InterPro" id="IPR000873">
    <property type="entry name" value="AMP-dep_synth/lig_dom"/>
</dbReference>
<reference evidence="3 4" key="1">
    <citation type="submission" date="2020-03" db="EMBL/GenBank/DDBJ databases">
        <title>Genomic Encyclopedia of Type Strains, Phase IV (KMG-IV): sequencing the most valuable type-strain genomes for metagenomic binning, comparative biology and taxonomic classification.</title>
        <authorList>
            <person name="Goeker M."/>
        </authorList>
    </citation>
    <scope>NUCLEOTIDE SEQUENCE [LARGE SCALE GENOMIC DNA]</scope>
    <source>
        <strain evidence="3 4">DSM 103870</strain>
    </source>
</reference>
<dbReference type="Pfam" id="PF13193">
    <property type="entry name" value="AMP-binding_C"/>
    <property type="match status" value="1"/>
</dbReference>
<keyword evidence="3" id="KW-0436">Ligase</keyword>
<dbReference type="InterPro" id="IPR020845">
    <property type="entry name" value="AMP-binding_CS"/>
</dbReference>
<dbReference type="PANTHER" id="PTHR43767:SF1">
    <property type="entry name" value="NONRIBOSOMAL PEPTIDE SYNTHASE PES1 (EUROFUNG)-RELATED"/>
    <property type="match status" value="1"/>
</dbReference>
<dbReference type="SUPFAM" id="SSF56801">
    <property type="entry name" value="Acetyl-CoA synthetase-like"/>
    <property type="match status" value="1"/>
</dbReference>
<sequence length="495" mass="52999">MNFTDIVSPVLRHAAARPDHPAFVFNNEITSYGALVDEGRRAATALLDAGIQKGDRVAVLSANRPEIFSLYLGMAMIGAAIVPVNADFAPHEIRYILGHCGAKLLIEADELTPTVERAVEGLEPAPLRETFDGFLARARAAEPCMEPQAAAGNDLVLLCYTSGTTSTPKGVAATHANELASGLAYSGMWCIGPEDRILVMLPLTFSYGFHAATYVALLSGATVLLAPKFHPRLALEAIENLRPTVFLGVPTMYAMMADVARKDGRRYDVSSLRLCAASGAALNEQIEADCRQSIGITVRPYYAMTEVRPIFSFDLRLASQPPAGSVGRLIAPTEIRLVDDKGAEVPGGEVGELWVRGPSFSGAYYRDPVRTAEAMTDGWFRTGDLVVCEEGNFFIVGRNRDQIISGGAKIAPIEVENALLAHPGIAAAAVVGSPDPVFGQVVKAVVVKADPELNEDDVLVHCRSCIAEYKVPRIVAFLDELPVAPSGKVQKSKLV</sequence>
<keyword evidence="4" id="KW-1185">Reference proteome</keyword>
<dbReference type="Proteomes" id="UP001429580">
    <property type="component" value="Unassembled WGS sequence"/>
</dbReference>
<dbReference type="RefSeq" id="WP_166953534.1">
    <property type="nucleotide sequence ID" value="NZ_JAASQI010000006.1"/>
</dbReference>
<dbReference type="InterPro" id="IPR045851">
    <property type="entry name" value="AMP-bd_C_sf"/>
</dbReference>
<dbReference type="PROSITE" id="PS00455">
    <property type="entry name" value="AMP_BINDING"/>
    <property type="match status" value="1"/>
</dbReference>
<feature type="domain" description="AMP-dependent synthetase/ligase" evidence="1">
    <location>
        <begin position="12"/>
        <end position="365"/>
    </location>
</feature>
<evidence type="ECO:0000313" key="3">
    <source>
        <dbReference type="EMBL" id="NIJ58781.1"/>
    </source>
</evidence>
<evidence type="ECO:0000313" key="4">
    <source>
        <dbReference type="Proteomes" id="UP001429580"/>
    </source>
</evidence>
<comment type="caution">
    <text evidence="3">The sequence shown here is derived from an EMBL/GenBank/DDBJ whole genome shotgun (WGS) entry which is preliminary data.</text>
</comment>
<dbReference type="Gene3D" id="3.40.50.12780">
    <property type="entry name" value="N-terminal domain of ligase-like"/>
    <property type="match status" value="1"/>
</dbReference>
<proteinExistence type="predicted"/>
<organism evidence="3 4">
    <name type="scientific">Pseudochelatococcus lubricantis</name>
    <dbReference type="NCBI Taxonomy" id="1538102"/>
    <lineage>
        <taxon>Bacteria</taxon>
        <taxon>Pseudomonadati</taxon>
        <taxon>Pseudomonadota</taxon>
        <taxon>Alphaproteobacteria</taxon>
        <taxon>Hyphomicrobiales</taxon>
        <taxon>Chelatococcaceae</taxon>
        <taxon>Pseudochelatococcus</taxon>
    </lineage>
</organism>
<evidence type="ECO:0000259" key="1">
    <source>
        <dbReference type="Pfam" id="PF00501"/>
    </source>
</evidence>
<dbReference type="EC" id="6.2.1.3" evidence="3"/>
<dbReference type="InterPro" id="IPR050237">
    <property type="entry name" value="ATP-dep_AMP-bd_enzyme"/>
</dbReference>
<gene>
    <name evidence="3" type="ORF">FHS82_002636</name>
</gene>
<feature type="domain" description="AMP-binding enzyme C-terminal" evidence="2">
    <location>
        <begin position="414"/>
        <end position="488"/>
    </location>
</feature>
<dbReference type="PANTHER" id="PTHR43767">
    <property type="entry name" value="LONG-CHAIN-FATTY-ACID--COA LIGASE"/>
    <property type="match status" value="1"/>
</dbReference>
<protein>
    <submittedName>
        <fullName evidence="3">Long-chain acyl-CoA synthetase</fullName>
        <ecNumber evidence="3">6.2.1.3</ecNumber>
    </submittedName>
</protein>
<dbReference type="GO" id="GO:0004467">
    <property type="term" value="F:long-chain fatty acid-CoA ligase activity"/>
    <property type="evidence" value="ECO:0007669"/>
    <property type="project" value="UniProtKB-EC"/>
</dbReference>